<sequence length="45" mass="5255">MGYSLGYFSDFWRFLKMAVTRKIEVGISSNLLHSIRISICIRKCN</sequence>
<name>A0A1X7U3R6_AMPQE</name>
<protein>
    <submittedName>
        <fullName evidence="1">Uncharacterized protein</fullName>
    </submittedName>
</protein>
<dbReference type="InParanoid" id="A0A1X7U3R6"/>
<proteinExistence type="predicted"/>
<evidence type="ECO:0000313" key="1">
    <source>
        <dbReference type="EnsemblMetazoa" id="Aqu2.1.22532_001"/>
    </source>
</evidence>
<reference evidence="1" key="1">
    <citation type="submission" date="2017-05" db="UniProtKB">
        <authorList>
            <consortium name="EnsemblMetazoa"/>
        </authorList>
    </citation>
    <scope>IDENTIFICATION</scope>
</reference>
<dbReference type="AlphaFoldDB" id="A0A1X7U3R6"/>
<accession>A0A1X7U3R6</accession>
<organism evidence="1">
    <name type="scientific">Amphimedon queenslandica</name>
    <name type="common">Sponge</name>
    <dbReference type="NCBI Taxonomy" id="400682"/>
    <lineage>
        <taxon>Eukaryota</taxon>
        <taxon>Metazoa</taxon>
        <taxon>Porifera</taxon>
        <taxon>Demospongiae</taxon>
        <taxon>Heteroscleromorpha</taxon>
        <taxon>Haplosclerida</taxon>
        <taxon>Niphatidae</taxon>
        <taxon>Amphimedon</taxon>
    </lineage>
</organism>
<dbReference type="EnsemblMetazoa" id="Aqu2.1.22532_001">
    <property type="protein sequence ID" value="Aqu2.1.22532_001"/>
    <property type="gene ID" value="Aqu2.1.22532"/>
</dbReference>